<dbReference type="Pfam" id="PF09594">
    <property type="entry name" value="GT87"/>
    <property type="match status" value="1"/>
</dbReference>
<sequence>MIQKNKTYTLYDKTQKRFIEVQQALHQAGSKKGTWLLALTAFLLFCGGAAQGFWPTTDPARYQCYALTFWLGSNAARLLPAVQCSFLQITQVHQAFQMLPLEYPPLTLLPFSIPLLVPLPLYQVAFALLMSLLVVLVYRLLLRHGEPGGAIAFLFFLVIGACALVQMRYDLLPAALTLMSLIAAQRGRWGLAYVALALGVLLKIYPILLLPALFIAEQQSKGRFYQPAEGSLIHMPRDLYHTVRGGLRWQWRNCLLFFAVVLGITALFALLDFNHAVVSQFNYFLKRPIQIETLGATLLWLAHLGGLDWRIVYDYGSINLHTALNGIISPTFTILFILGVIYIYWMQWQQRLDVTQTVIALTLVFISTGKVFSPQYLIWLIPLLAYSGAFNTIWTYLWGAVCLLTTGIYVIFYSQILDSQHIHLPQGFFEVAALRNILLAILTLAYLFNWFHARLAANPSTTP</sequence>
<evidence type="ECO:0000256" key="3">
    <source>
        <dbReference type="ARBA" id="ARBA00022679"/>
    </source>
</evidence>
<organism evidence="9 10">
    <name type="scientific">Dictyobacter alpinus</name>
    <dbReference type="NCBI Taxonomy" id="2014873"/>
    <lineage>
        <taxon>Bacteria</taxon>
        <taxon>Bacillati</taxon>
        <taxon>Chloroflexota</taxon>
        <taxon>Ktedonobacteria</taxon>
        <taxon>Ktedonobacterales</taxon>
        <taxon>Dictyobacteraceae</taxon>
        <taxon>Dictyobacter</taxon>
    </lineage>
</organism>
<dbReference type="RefSeq" id="WP_161982267.1">
    <property type="nucleotide sequence ID" value="NZ_BIFT01000001.1"/>
</dbReference>
<feature type="transmembrane region" description="Helical" evidence="8">
    <location>
        <begin position="149"/>
        <end position="169"/>
    </location>
</feature>
<evidence type="ECO:0000256" key="6">
    <source>
        <dbReference type="ARBA" id="ARBA00023136"/>
    </source>
</evidence>
<dbReference type="GO" id="GO:0005886">
    <property type="term" value="C:plasma membrane"/>
    <property type="evidence" value="ECO:0007669"/>
    <property type="project" value="UniProtKB-SubCell"/>
</dbReference>
<keyword evidence="5 8" id="KW-1133">Transmembrane helix</keyword>
<evidence type="ECO:0000313" key="10">
    <source>
        <dbReference type="Proteomes" id="UP000287171"/>
    </source>
</evidence>
<feature type="transmembrane region" description="Helical" evidence="8">
    <location>
        <begin position="35"/>
        <end position="54"/>
    </location>
</feature>
<protein>
    <submittedName>
        <fullName evidence="9">Membrane protein</fullName>
    </submittedName>
</protein>
<name>A0A402BB33_9CHLR</name>
<feature type="transmembrane region" description="Helical" evidence="8">
    <location>
        <begin position="323"/>
        <end position="345"/>
    </location>
</feature>
<evidence type="ECO:0000256" key="5">
    <source>
        <dbReference type="ARBA" id="ARBA00022989"/>
    </source>
</evidence>
<feature type="transmembrane region" description="Helical" evidence="8">
    <location>
        <begin position="189"/>
        <end position="216"/>
    </location>
</feature>
<evidence type="ECO:0000256" key="4">
    <source>
        <dbReference type="ARBA" id="ARBA00022692"/>
    </source>
</evidence>
<comment type="caution">
    <text evidence="9">The sequence shown here is derived from an EMBL/GenBank/DDBJ whole genome shotgun (WGS) entry which is preliminary data.</text>
</comment>
<comment type="similarity">
    <text evidence="7">Belongs to the glycosyltransferase 87 family.</text>
</comment>
<keyword evidence="4 8" id="KW-0812">Transmembrane</keyword>
<feature type="transmembrane region" description="Helical" evidence="8">
    <location>
        <begin position="357"/>
        <end position="381"/>
    </location>
</feature>
<evidence type="ECO:0000256" key="1">
    <source>
        <dbReference type="ARBA" id="ARBA00004651"/>
    </source>
</evidence>
<gene>
    <name evidence="9" type="ORF">KDA_40970</name>
</gene>
<feature type="transmembrane region" description="Helical" evidence="8">
    <location>
        <begin position="393"/>
        <end position="412"/>
    </location>
</feature>
<dbReference type="GO" id="GO:0016758">
    <property type="term" value="F:hexosyltransferase activity"/>
    <property type="evidence" value="ECO:0007669"/>
    <property type="project" value="InterPro"/>
</dbReference>
<dbReference type="EMBL" id="BIFT01000001">
    <property type="protein sequence ID" value="GCE28613.1"/>
    <property type="molecule type" value="Genomic_DNA"/>
</dbReference>
<evidence type="ECO:0000313" key="9">
    <source>
        <dbReference type="EMBL" id="GCE28613.1"/>
    </source>
</evidence>
<evidence type="ECO:0000256" key="2">
    <source>
        <dbReference type="ARBA" id="ARBA00022475"/>
    </source>
</evidence>
<proteinExistence type="inferred from homology"/>
<evidence type="ECO:0000256" key="7">
    <source>
        <dbReference type="ARBA" id="ARBA00024033"/>
    </source>
</evidence>
<accession>A0A402BB33</accession>
<keyword evidence="6 8" id="KW-0472">Membrane</keyword>
<dbReference type="InterPro" id="IPR018584">
    <property type="entry name" value="GT87"/>
</dbReference>
<evidence type="ECO:0000256" key="8">
    <source>
        <dbReference type="SAM" id="Phobius"/>
    </source>
</evidence>
<dbReference type="AlphaFoldDB" id="A0A402BB33"/>
<dbReference type="Proteomes" id="UP000287171">
    <property type="component" value="Unassembled WGS sequence"/>
</dbReference>
<comment type="subcellular location">
    <subcellularLocation>
        <location evidence="1">Cell membrane</location>
        <topology evidence="1">Multi-pass membrane protein</topology>
    </subcellularLocation>
</comment>
<reference evidence="10" key="1">
    <citation type="submission" date="2018-12" db="EMBL/GenBank/DDBJ databases">
        <title>Tengunoibacter tsumagoiensis gen. nov., sp. nov., Dictyobacter kobayashii sp. nov., D. alpinus sp. nov., and D. joshuensis sp. nov. and description of Dictyobacteraceae fam. nov. within the order Ktedonobacterales isolated from Tengu-no-mugimeshi.</title>
        <authorList>
            <person name="Wang C.M."/>
            <person name="Zheng Y."/>
            <person name="Sakai Y."/>
            <person name="Toyoda A."/>
            <person name="Minakuchi Y."/>
            <person name="Abe K."/>
            <person name="Yokota A."/>
            <person name="Yabe S."/>
        </authorList>
    </citation>
    <scope>NUCLEOTIDE SEQUENCE [LARGE SCALE GENOMIC DNA]</scope>
    <source>
        <strain evidence="10">Uno16</strain>
    </source>
</reference>
<keyword evidence="3" id="KW-0808">Transferase</keyword>
<keyword evidence="2" id="KW-1003">Cell membrane</keyword>
<feature type="transmembrane region" description="Helical" evidence="8">
    <location>
        <begin position="121"/>
        <end position="142"/>
    </location>
</feature>
<feature type="transmembrane region" description="Helical" evidence="8">
    <location>
        <begin position="433"/>
        <end position="453"/>
    </location>
</feature>
<feature type="transmembrane region" description="Helical" evidence="8">
    <location>
        <begin position="254"/>
        <end position="271"/>
    </location>
</feature>
<keyword evidence="10" id="KW-1185">Reference proteome</keyword>